<dbReference type="Pfam" id="PF03793">
    <property type="entry name" value="PASTA"/>
    <property type="match status" value="1"/>
</dbReference>
<evidence type="ECO:0000256" key="8">
    <source>
        <dbReference type="ARBA" id="ARBA00048679"/>
    </source>
</evidence>
<evidence type="ECO:0000259" key="11">
    <source>
        <dbReference type="PROSITE" id="PS50011"/>
    </source>
</evidence>
<dbReference type="InterPro" id="IPR005543">
    <property type="entry name" value="PASTA_dom"/>
</dbReference>
<dbReference type="SMART" id="SM00740">
    <property type="entry name" value="PASTA"/>
    <property type="match status" value="1"/>
</dbReference>
<evidence type="ECO:0000259" key="12">
    <source>
        <dbReference type="PROSITE" id="PS51178"/>
    </source>
</evidence>
<organism evidence="13 14">
    <name type="scientific">Cytobacillus mangrovibacter</name>
    <dbReference type="NCBI Taxonomy" id="3299024"/>
    <lineage>
        <taxon>Bacteria</taxon>
        <taxon>Bacillati</taxon>
        <taxon>Bacillota</taxon>
        <taxon>Bacilli</taxon>
        <taxon>Bacillales</taxon>
        <taxon>Bacillaceae</taxon>
        <taxon>Cytobacillus</taxon>
    </lineage>
</organism>
<comment type="catalytic activity">
    <reaction evidence="7">
        <text>L-threonyl-[protein] + ATP = O-phospho-L-threonyl-[protein] + ADP + H(+)</text>
        <dbReference type="Rhea" id="RHEA:46608"/>
        <dbReference type="Rhea" id="RHEA-COMP:11060"/>
        <dbReference type="Rhea" id="RHEA-COMP:11605"/>
        <dbReference type="ChEBI" id="CHEBI:15378"/>
        <dbReference type="ChEBI" id="CHEBI:30013"/>
        <dbReference type="ChEBI" id="CHEBI:30616"/>
        <dbReference type="ChEBI" id="CHEBI:61977"/>
        <dbReference type="ChEBI" id="CHEBI:456216"/>
        <dbReference type="EC" id="2.7.11.1"/>
    </reaction>
</comment>
<evidence type="ECO:0000256" key="2">
    <source>
        <dbReference type="ARBA" id="ARBA00022527"/>
    </source>
</evidence>
<keyword evidence="10" id="KW-0812">Transmembrane</keyword>
<dbReference type="SUPFAM" id="SSF48452">
    <property type="entry name" value="TPR-like"/>
    <property type="match status" value="1"/>
</dbReference>
<feature type="binding site" evidence="9">
    <location>
        <position position="77"/>
    </location>
    <ligand>
        <name>ATP</name>
        <dbReference type="ChEBI" id="CHEBI:30616"/>
    </ligand>
</feature>
<dbReference type="PROSITE" id="PS51178">
    <property type="entry name" value="PASTA"/>
    <property type="match status" value="1"/>
</dbReference>
<evidence type="ECO:0000313" key="13">
    <source>
        <dbReference type="EMBL" id="MFE8694895.1"/>
    </source>
</evidence>
<evidence type="ECO:0000256" key="3">
    <source>
        <dbReference type="ARBA" id="ARBA00022679"/>
    </source>
</evidence>
<dbReference type="InterPro" id="IPR011990">
    <property type="entry name" value="TPR-like_helical_dom_sf"/>
</dbReference>
<dbReference type="InterPro" id="IPR011009">
    <property type="entry name" value="Kinase-like_dom_sf"/>
</dbReference>
<dbReference type="Gene3D" id="1.10.510.10">
    <property type="entry name" value="Transferase(Phosphotransferase) domain 1"/>
    <property type="match status" value="1"/>
</dbReference>
<dbReference type="CDD" id="cd14014">
    <property type="entry name" value="STKc_PknB_like"/>
    <property type="match status" value="1"/>
</dbReference>
<sequence length="820" mass="92918">MADYDHLCFGCMEDKGSEPVCPHCGWEVNSPIESPQHLPPGTILQEKYLLGRVLGHGGFGITYLAYDVNLDTKLAIKEYMPRDFATRAPEQTMVSVFSGELTTHFENGLINFLDEAKTLAQFNNHPGIVGVRDFFRENETAYLVMYYLKGIDFKQYLESQGGKIPFQTTLMIMIPVMDALREVHRTGTLHRDISPDNIYITAEGQVKILDFGAARYAMTAFSKSISVILKPGFAPEEQYRSKGKQGPWTDVYSTAATFYRAIVGHVPPESLDRLEEDTIKSPSSLGIDIPEKAEAALMKALSVKATDRYQSIADFQQDLFDDQNLSDQPISNVMNHERKKEIQKKDQATPQKKKTVSKWVWIGGGATIVLLLIFGIVGSLFLFKSLTENKSEKPVENTTRVETEQNSEEKEEIAEETIKQLTVPNLVNHYEDHAKTLLQNEGLKLGEITYVESLYVKKGIVTTQSMAADQQATENDVINLEVSKGIELPLDEEAIKSQHLKLVYEYWDKGYELNKQKDYFNALKYYLQARDMAEIIYKADGNFDAQYSMGVLDRNITLAKRSLGYFEFALIDIESSVDILEDLLTKDPLFQKDHVELANSYADLSFIQFLNQMPEEAVTSAEKAIELNPNTLIYKVNLAHAYLFSDQFDAAVDVYTKNIDEKVNEQQSFKEFVLGDFNYFRKFNITHPDMEKIETIYANTDEVYSDEEEIQKTIYDNGIAIEQEDVAGYMSTIDPKSGSYPVTEKAIKDLFYAYNNFKLVIESIEILEVNANTARAKVSQVLTYSDGSQSYQAKSIMIHNLVQGEGTYKWLISTTETEGS</sequence>
<evidence type="ECO:0000256" key="5">
    <source>
        <dbReference type="ARBA" id="ARBA00022777"/>
    </source>
</evidence>
<dbReference type="Proteomes" id="UP001601058">
    <property type="component" value="Unassembled WGS sequence"/>
</dbReference>
<name>A0ABW6JUV5_9BACI</name>
<keyword evidence="3" id="KW-0808">Transferase</keyword>
<evidence type="ECO:0000256" key="9">
    <source>
        <dbReference type="PROSITE-ProRule" id="PRU10141"/>
    </source>
</evidence>
<feature type="transmembrane region" description="Helical" evidence="10">
    <location>
        <begin position="359"/>
        <end position="383"/>
    </location>
</feature>
<evidence type="ECO:0000256" key="10">
    <source>
        <dbReference type="SAM" id="Phobius"/>
    </source>
</evidence>
<dbReference type="Pfam" id="PF00069">
    <property type="entry name" value="Pkinase"/>
    <property type="match status" value="1"/>
</dbReference>
<dbReference type="EC" id="2.7.11.1" evidence="1"/>
<keyword evidence="10" id="KW-1133">Transmembrane helix</keyword>
<accession>A0ABW6JUV5</accession>
<dbReference type="PROSITE" id="PS50011">
    <property type="entry name" value="PROTEIN_KINASE_DOM"/>
    <property type="match status" value="1"/>
</dbReference>
<feature type="domain" description="Protein kinase" evidence="11">
    <location>
        <begin position="48"/>
        <end position="320"/>
    </location>
</feature>
<comment type="catalytic activity">
    <reaction evidence="8">
        <text>L-seryl-[protein] + ATP = O-phospho-L-seryl-[protein] + ADP + H(+)</text>
        <dbReference type="Rhea" id="RHEA:17989"/>
        <dbReference type="Rhea" id="RHEA-COMP:9863"/>
        <dbReference type="Rhea" id="RHEA-COMP:11604"/>
        <dbReference type="ChEBI" id="CHEBI:15378"/>
        <dbReference type="ChEBI" id="CHEBI:29999"/>
        <dbReference type="ChEBI" id="CHEBI:30616"/>
        <dbReference type="ChEBI" id="CHEBI:83421"/>
        <dbReference type="ChEBI" id="CHEBI:456216"/>
        <dbReference type="EC" id="2.7.11.1"/>
    </reaction>
</comment>
<dbReference type="PANTHER" id="PTHR43289">
    <property type="entry name" value="MITOGEN-ACTIVATED PROTEIN KINASE KINASE KINASE 20-RELATED"/>
    <property type="match status" value="1"/>
</dbReference>
<keyword evidence="2" id="KW-0723">Serine/threonine-protein kinase</keyword>
<dbReference type="Gene3D" id="3.30.10.20">
    <property type="match status" value="1"/>
</dbReference>
<dbReference type="InterPro" id="IPR000719">
    <property type="entry name" value="Prot_kinase_dom"/>
</dbReference>
<keyword evidence="6 9" id="KW-0067">ATP-binding</keyword>
<evidence type="ECO:0000256" key="4">
    <source>
        <dbReference type="ARBA" id="ARBA00022741"/>
    </source>
</evidence>
<evidence type="ECO:0000313" key="14">
    <source>
        <dbReference type="Proteomes" id="UP001601058"/>
    </source>
</evidence>
<dbReference type="CDD" id="cd06577">
    <property type="entry name" value="PASTA_pknB"/>
    <property type="match status" value="1"/>
</dbReference>
<dbReference type="SUPFAM" id="SSF56112">
    <property type="entry name" value="Protein kinase-like (PK-like)"/>
    <property type="match status" value="1"/>
</dbReference>
<keyword evidence="14" id="KW-1185">Reference proteome</keyword>
<keyword evidence="4 9" id="KW-0547">Nucleotide-binding</keyword>
<evidence type="ECO:0000256" key="6">
    <source>
        <dbReference type="ARBA" id="ARBA00022840"/>
    </source>
</evidence>
<gene>
    <name evidence="13" type="ORF">ACFYKT_00825</name>
</gene>
<dbReference type="SMART" id="SM00028">
    <property type="entry name" value="TPR"/>
    <property type="match status" value="3"/>
</dbReference>
<dbReference type="GO" id="GO:0016301">
    <property type="term" value="F:kinase activity"/>
    <property type="evidence" value="ECO:0007669"/>
    <property type="project" value="UniProtKB-KW"/>
</dbReference>
<dbReference type="PROSITE" id="PS00107">
    <property type="entry name" value="PROTEIN_KINASE_ATP"/>
    <property type="match status" value="1"/>
</dbReference>
<feature type="domain" description="PASTA" evidence="12">
    <location>
        <begin position="417"/>
        <end position="484"/>
    </location>
</feature>
<dbReference type="EMBL" id="JBIACJ010000001">
    <property type="protein sequence ID" value="MFE8694895.1"/>
    <property type="molecule type" value="Genomic_DNA"/>
</dbReference>
<dbReference type="Gene3D" id="1.25.40.10">
    <property type="entry name" value="Tetratricopeptide repeat domain"/>
    <property type="match status" value="1"/>
</dbReference>
<evidence type="ECO:0000256" key="1">
    <source>
        <dbReference type="ARBA" id="ARBA00012513"/>
    </source>
</evidence>
<dbReference type="InterPro" id="IPR019734">
    <property type="entry name" value="TPR_rpt"/>
</dbReference>
<dbReference type="RefSeq" id="WP_389214056.1">
    <property type="nucleotide sequence ID" value="NZ_JBIACJ010000001.1"/>
</dbReference>
<reference evidence="13 14" key="1">
    <citation type="submission" date="2024-08" db="EMBL/GenBank/DDBJ databases">
        <title>Two novel Cytobacillus novel species.</title>
        <authorList>
            <person name="Liu G."/>
        </authorList>
    </citation>
    <scope>NUCLEOTIDE SEQUENCE [LARGE SCALE GENOMIC DNA]</scope>
    <source>
        <strain evidence="13 14">FJAT-53684</strain>
    </source>
</reference>
<dbReference type="PANTHER" id="PTHR43289:SF34">
    <property type="entry name" value="SERINE_THREONINE-PROTEIN KINASE YBDM-RELATED"/>
    <property type="match status" value="1"/>
</dbReference>
<keyword evidence="10" id="KW-0472">Membrane</keyword>
<keyword evidence="5 13" id="KW-0418">Kinase</keyword>
<protein>
    <recommendedName>
        <fullName evidence="1">non-specific serine/threonine protein kinase</fullName>
        <ecNumber evidence="1">2.7.11.1</ecNumber>
    </recommendedName>
</protein>
<comment type="caution">
    <text evidence="13">The sequence shown here is derived from an EMBL/GenBank/DDBJ whole genome shotgun (WGS) entry which is preliminary data.</text>
</comment>
<dbReference type="InterPro" id="IPR017441">
    <property type="entry name" value="Protein_kinase_ATP_BS"/>
</dbReference>
<evidence type="ECO:0000256" key="7">
    <source>
        <dbReference type="ARBA" id="ARBA00047899"/>
    </source>
</evidence>
<dbReference type="Gene3D" id="3.30.200.20">
    <property type="entry name" value="Phosphorylase Kinase, domain 1"/>
    <property type="match status" value="1"/>
</dbReference>
<dbReference type="Pfam" id="PF13181">
    <property type="entry name" value="TPR_8"/>
    <property type="match status" value="1"/>
</dbReference>
<proteinExistence type="predicted"/>